<dbReference type="Proteomes" id="UP000242287">
    <property type="component" value="Unassembled WGS sequence"/>
</dbReference>
<dbReference type="OrthoDB" id="3261198at2759"/>
<sequence>MTGVFLDNNNRGDRADQLASDVQHLQEQIRQSVSDAKNHDERAVVYLNEVIKARGFKTLDDFIKEAEKKLSEEQREEYHKLKKEVEDLDDDVKLAFTIGSGLYFFGATLKLSATILRMFLQRQLLVIGIRTISMGLLRLLSGDLPAGLKFIRAASKMLSRFFRGGRVVGRAATAFRRLKVFGKALCVAGILIDVVTFAIDFSQEKKQRDGLQAAIKELCIARFEVKKIQMHASVVVTYSSDARATLDYAATMQDLVKQGLLTQEVVDAQVNKKLDQWITSGVEIDGKKLPSMKEELDAITDAKVYETLDKFDKDRSAWLNEDPGLKYIVDELEKKEKQEKAKEEKEEQ</sequence>
<keyword evidence="3" id="KW-1185">Reference proteome</keyword>
<organism evidence="2 3">
    <name type="scientific">Amanita thiersii Skay4041</name>
    <dbReference type="NCBI Taxonomy" id="703135"/>
    <lineage>
        <taxon>Eukaryota</taxon>
        <taxon>Fungi</taxon>
        <taxon>Dikarya</taxon>
        <taxon>Basidiomycota</taxon>
        <taxon>Agaricomycotina</taxon>
        <taxon>Agaricomycetes</taxon>
        <taxon>Agaricomycetidae</taxon>
        <taxon>Agaricales</taxon>
        <taxon>Pluteineae</taxon>
        <taxon>Amanitaceae</taxon>
        <taxon>Amanita</taxon>
    </lineage>
</organism>
<dbReference type="EMBL" id="KZ302029">
    <property type="protein sequence ID" value="PFH49432.1"/>
    <property type="molecule type" value="Genomic_DNA"/>
</dbReference>
<evidence type="ECO:0000256" key="1">
    <source>
        <dbReference type="SAM" id="Coils"/>
    </source>
</evidence>
<feature type="coiled-coil region" evidence="1">
    <location>
        <begin position="22"/>
        <end position="91"/>
    </location>
</feature>
<evidence type="ECO:0000313" key="2">
    <source>
        <dbReference type="EMBL" id="PFH49432.1"/>
    </source>
</evidence>
<proteinExistence type="predicted"/>
<name>A0A2A9NP36_9AGAR</name>
<accession>A0A2A9NP36</accession>
<gene>
    <name evidence="2" type="ORF">AMATHDRAFT_4886</name>
</gene>
<keyword evidence="1" id="KW-0175">Coiled coil</keyword>
<evidence type="ECO:0000313" key="3">
    <source>
        <dbReference type="Proteomes" id="UP000242287"/>
    </source>
</evidence>
<protein>
    <submittedName>
        <fullName evidence="2">Uncharacterized protein</fullName>
    </submittedName>
</protein>
<dbReference type="AlphaFoldDB" id="A0A2A9NP36"/>
<reference evidence="2 3" key="1">
    <citation type="submission" date="2014-02" db="EMBL/GenBank/DDBJ databases">
        <title>Transposable element dynamics among asymbiotic and ectomycorrhizal Amanita fungi.</title>
        <authorList>
            <consortium name="DOE Joint Genome Institute"/>
            <person name="Hess J."/>
            <person name="Skrede I."/>
            <person name="Wolfe B."/>
            <person name="LaButti K."/>
            <person name="Ohm R.A."/>
            <person name="Grigoriev I.V."/>
            <person name="Pringle A."/>
        </authorList>
    </citation>
    <scope>NUCLEOTIDE SEQUENCE [LARGE SCALE GENOMIC DNA]</scope>
    <source>
        <strain evidence="2 3">SKay4041</strain>
    </source>
</reference>